<evidence type="ECO:0000313" key="3">
    <source>
        <dbReference type="Proteomes" id="UP000583556"/>
    </source>
</evidence>
<proteinExistence type="predicted"/>
<keyword evidence="1" id="KW-0812">Transmembrane</keyword>
<dbReference type="RefSeq" id="WP_169492525.1">
    <property type="nucleotide sequence ID" value="NZ_JABBGM010000002.1"/>
</dbReference>
<sequence length="107" mass="11543">MDRGYVCCFCGNGIAKEDYAALRLIATNLWEREAAQSVYAHSLCAEKQMAFGQLAPDALLDSKTGHSLQEIIRGEDEAGLSLPRWGCFVIAALIVLAIGMVVRAVVA</sequence>
<comment type="caution">
    <text evidence="2">The sequence shown here is derived from an EMBL/GenBank/DDBJ whole genome shotgun (WGS) entry which is preliminary data.</text>
</comment>
<gene>
    <name evidence="2" type="ORF">HHL27_06320</name>
</gene>
<feature type="transmembrane region" description="Helical" evidence="1">
    <location>
        <begin position="85"/>
        <end position="106"/>
    </location>
</feature>
<keyword evidence="1" id="KW-0472">Membrane</keyword>
<organism evidence="2 3">
    <name type="scientific">Novosphingobium olei</name>
    <dbReference type="NCBI Taxonomy" id="2728851"/>
    <lineage>
        <taxon>Bacteria</taxon>
        <taxon>Pseudomonadati</taxon>
        <taxon>Pseudomonadota</taxon>
        <taxon>Alphaproteobacteria</taxon>
        <taxon>Sphingomonadales</taxon>
        <taxon>Sphingomonadaceae</taxon>
        <taxon>Novosphingobium</taxon>
    </lineage>
</organism>
<dbReference type="AlphaFoldDB" id="A0A7Y0BMU5"/>
<keyword evidence="1" id="KW-1133">Transmembrane helix</keyword>
<keyword evidence="3" id="KW-1185">Reference proteome</keyword>
<dbReference type="EMBL" id="JABBGM010000002">
    <property type="protein sequence ID" value="NML93285.1"/>
    <property type="molecule type" value="Genomic_DNA"/>
</dbReference>
<evidence type="ECO:0000313" key="2">
    <source>
        <dbReference type="EMBL" id="NML93285.1"/>
    </source>
</evidence>
<dbReference type="Proteomes" id="UP000583556">
    <property type="component" value="Unassembled WGS sequence"/>
</dbReference>
<evidence type="ECO:0000256" key="1">
    <source>
        <dbReference type="SAM" id="Phobius"/>
    </source>
</evidence>
<reference evidence="2 3" key="1">
    <citation type="submission" date="2020-04" db="EMBL/GenBank/DDBJ databases">
        <title>Novosphingobium sp. TW-4 isolated from soil.</title>
        <authorList>
            <person name="Dahal R.H."/>
            <person name="Chaudhary D.K."/>
        </authorList>
    </citation>
    <scope>NUCLEOTIDE SEQUENCE [LARGE SCALE GENOMIC DNA]</scope>
    <source>
        <strain evidence="2 3">TW-4</strain>
    </source>
</reference>
<name>A0A7Y0BMU5_9SPHN</name>
<accession>A0A7Y0BMU5</accession>
<protein>
    <submittedName>
        <fullName evidence="2">Uncharacterized protein</fullName>
    </submittedName>
</protein>